<keyword evidence="2" id="KW-1185">Reference proteome</keyword>
<protein>
    <submittedName>
        <fullName evidence="1">Uncharacterized protein</fullName>
    </submittedName>
</protein>
<reference evidence="1 2" key="1">
    <citation type="journal article" date="2019" name="G3 (Bethesda)">
        <title>Sequencing of a Wild Apple (Malus baccata) Genome Unravels the Differences Between Cultivated and Wild Apple Species Regarding Disease Resistance and Cold Tolerance.</title>
        <authorList>
            <person name="Chen X."/>
        </authorList>
    </citation>
    <scope>NUCLEOTIDE SEQUENCE [LARGE SCALE GENOMIC DNA]</scope>
    <source>
        <strain evidence="2">cv. Shandingzi</strain>
        <tissue evidence="1">Leaves</tissue>
    </source>
</reference>
<sequence>MRPQQQHKLLGRHHESLVSVANSFASSFFITLQQLLKLRGVIEHGLGALCVLLTDKRRVVI</sequence>
<evidence type="ECO:0000313" key="1">
    <source>
        <dbReference type="EMBL" id="TQE10649.1"/>
    </source>
</evidence>
<organism evidence="1 2">
    <name type="scientific">Malus baccata</name>
    <name type="common">Siberian crab apple</name>
    <name type="synonym">Pyrus baccata</name>
    <dbReference type="NCBI Taxonomy" id="106549"/>
    <lineage>
        <taxon>Eukaryota</taxon>
        <taxon>Viridiplantae</taxon>
        <taxon>Streptophyta</taxon>
        <taxon>Embryophyta</taxon>
        <taxon>Tracheophyta</taxon>
        <taxon>Spermatophyta</taxon>
        <taxon>Magnoliopsida</taxon>
        <taxon>eudicotyledons</taxon>
        <taxon>Gunneridae</taxon>
        <taxon>Pentapetalae</taxon>
        <taxon>rosids</taxon>
        <taxon>fabids</taxon>
        <taxon>Rosales</taxon>
        <taxon>Rosaceae</taxon>
        <taxon>Amygdaloideae</taxon>
        <taxon>Maleae</taxon>
        <taxon>Malus</taxon>
    </lineage>
</organism>
<name>A0A540NI22_MALBA</name>
<evidence type="ECO:0000313" key="2">
    <source>
        <dbReference type="Proteomes" id="UP000315295"/>
    </source>
</evidence>
<dbReference type="EMBL" id="VIEB01000038">
    <property type="protein sequence ID" value="TQE10649.1"/>
    <property type="molecule type" value="Genomic_DNA"/>
</dbReference>
<dbReference type="Proteomes" id="UP000315295">
    <property type="component" value="Unassembled WGS sequence"/>
</dbReference>
<dbReference type="AlphaFoldDB" id="A0A540NI22"/>
<proteinExistence type="predicted"/>
<accession>A0A540NI22</accession>
<gene>
    <name evidence="1" type="ORF">C1H46_003762</name>
</gene>
<comment type="caution">
    <text evidence="1">The sequence shown here is derived from an EMBL/GenBank/DDBJ whole genome shotgun (WGS) entry which is preliminary data.</text>
</comment>